<reference evidence="3" key="1">
    <citation type="journal article" date="2019" name="Int. J. Syst. Evol. Microbiol.">
        <title>The Global Catalogue of Microorganisms (GCM) 10K type strain sequencing project: providing services to taxonomists for standard genome sequencing and annotation.</title>
        <authorList>
            <consortium name="The Broad Institute Genomics Platform"/>
            <consortium name="The Broad Institute Genome Sequencing Center for Infectious Disease"/>
            <person name="Wu L."/>
            <person name="Ma J."/>
        </authorList>
    </citation>
    <scope>NUCLEOTIDE SEQUENCE [LARGE SCALE GENOMIC DNA]</scope>
    <source>
        <strain evidence="3">NBRC 113072</strain>
    </source>
</reference>
<feature type="transmembrane region" description="Helical" evidence="1">
    <location>
        <begin position="389"/>
        <end position="410"/>
    </location>
</feature>
<keyword evidence="1" id="KW-0812">Transmembrane</keyword>
<dbReference type="RefSeq" id="WP_284303111.1">
    <property type="nucleotide sequence ID" value="NZ_BSUO01000001.1"/>
</dbReference>
<protein>
    <recommendedName>
        <fullName evidence="4">FtsX-like permease family protein</fullName>
    </recommendedName>
</protein>
<dbReference type="EMBL" id="BSUO01000001">
    <property type="protein sequence ID" value="GMA39133.1"/>
    <property type="molecule type" value="Genomic_DNA"/>
</dbReference>
<accession>A0ABQ6IPF1</accession>
<feature type="transmembrane region" description="Helical" evidence="1">
    <location>
        <begin position="314"/>
        <end position="333"/>
    </location>
</feature>
<feature type="transmembrane region" description="Helical" evidence="1">
    <location>
        <begin position="279"/>
        <end position="302"/>
    </location>
</feature>
<feature type="transmembrane region" description="Helical" evidence="1">
    <location>
        <begin position="345"/>
        <end position="368"/>
    </location>
</feature>
<keyword evidence="1" id="KW-1133">Transmembrane helix</keyword>
<feature type="transmembrane region" description="Helical" evidence="1">
    <location>
        <begin position="621"/>
        <end position="642"/>
    </location>
</feature>
<evidence type="ECO:0000313" key="2">
    <source>
        <dbReference type="EMBL" id="GMA39133.1"/>
    </source>
</evidence>
<evidence type="ECO:0008006" key="4">
    <source>
        <dbReference type="Google" id="ProtNLM"/>
    </source>
</evidence>
<gene>
    <name evidence="2" type="ORF">GCM10025883_11780</name>
</gene>
<dbReference type="Proteomes" id="UP001157126">
    <property type="component" value="Unassembled WGS sequence"/>
</dbReference>
<feature type="transmembrane region" description="Helical" evidence="1">
    <location>
        <begin position="196"/>
        <end position="221"/>
    </location>
</feature>
<keyword evidence="1" id="KW-0472">Membrane</keyword>
<feature type="transmembrane region" description="Helical" evidence="1">
    <location>
        <begin position="713"/>
        <end position="735"/>
    </location>
</feature>
<feature type="transmembrane region" description="Helical" evidence="1">
    <location>
        <begin position="242"/>
        <end position="267"/>
    </location>
</feature>
<keyword evidence="3" id="KW-1185">Reference proteome</keyword>
<organism evidence="2 3">
    <name type="scientific">Mobilicoccus caccae</name>
    <dbReference type="NCBI Taxonomy" id="1859295"/>
    <lineage>
        <taxon>Bacteria</taxon>
        <taxon>Bacillati</taxon>
        <taxon>Actinomycetota</taxon>
        <taxon>Actinomycetes</taxon>
        <taxon>Micrococcales</taxon>
        <taxon>Dermatophilaceae</taxon>
        <taxon>Mobilicoccus</taxon>
    </lineage>
</organism>
<feature type="transmembrane region" description="Helical" evidence="1">
    <location>
        <begin position="674"/>
        <end position="701"/>
    </location>
</feature>
<proteinExistence type="predicted"/>
<evidence type="ECO:0000313" key="3">
    <source>
        <dbReference type="Proteomes" id="UP001157126"/>
    </source>
</evidence>
<comment type="caution">
    <text evidence="2">The sequence shown here is derived from an EMBL/GenBank/DDBJ whole genome shotgun (WGS) entry which is preliminary data.</text>
</comment>
<evidence type="ECO:0000256" key="1">
    <source>
        <dbReference type="SAM" id="Phobius"/>
    </source>
</evidence>
<sequence>MAGIAAGIPGSRLQRWLTSATYGLTGGDPRLRLEFAHGDGAGGVEIITGRAPTGIAEVAVPEAVAQRLGRRVGEEIVPATLVPGRPAVPALRLVGIYRADPDDLVMRDVLTGGGIRESDYITVGPLLVAGRDHPTLAAGASGTWWITPPSQTRDLLGPVTAALASLRGDPALAGFSVHTHLIESLQAADEQERATAAVVVGPGMLLGMVALVAVALVGLLLGEVHRHGDRLLISRGASRAQVLALVLLGMLVLVPVVIGAALLAPVLADLLPGGGDARIFATTWGVAVLTAVFGAIASTTASLSGVRDLGGDRLGLAGPVLSVALAALAWWRLRTAPEPGPLTTLAPALLALGAGAVGVVLVLALAGLTGRLPGGFATTWGAWSARRPSPVIVTMRLLTVLTAAVLALTLTQLATAGSTARERAIAEVPAPTSVDVALTGPERTSELLSHLPSSTAVWRGEFTLGAGTRGAVIAVDDAAVASTPLVGPDPDPTWPQAADALGRSGPGAPPAVLTRSLADLVGVAVGGSTQLTVGSTQVPLRVVGITDRVPGQGGETYAVLTDLTAFRAAMSGVDISPRQIWTDAPRSTAAALDRGDLRISTQQEAFDRAHAQPASAALRGVLLLGLGTTLTACVLAALACAVGARRARRRDHAVLAALGAPPGLVRRGVGRSELLHVLLCVVVGTGAGTLLAFAVAGAWTVTPTVLPTPVLPVGMLGLGAAGLTALVWLAALPGLRAHDASPSHRLREGAS</sequence>
<name>A0ABQ6IPF1_9MICO</name>